<reference evidence="7" key="1">
    <citation type="submission" date="2023-09" db="EMBL/GenBank/DDBJ databases">
        <title>Arcobacter tbilisiensis sp. nov. isolated from chicken meat in Tbilisi, Georgia.</title>
        <authorList>
            <person name="Matthias R."/>
            <person name="Zautner A.E."/>
        </authorList>
    </citation>
    <scope>NUCLEOTIDE SEQUENCE</scope>
    <source>
        <strain evidence="7">LEO 52</strain>
    </source>
</reference>
<comment type="catalytic activity">
    <reaction evidence="6">
        <text>a 2'-deoxyadenosine in DNA + S-adenosyl-L-methionine = an N(6)-methyl-2'-deoxyadenosine in DNA + S-adenosyl-L-homocysteine + H(+)</text>
        <dbReference type="Rhea" id="RHEA:15197"/>
        <dbReference type="Rhea" id="RHEA-COMP:12418"/>
        <dbReference type="Rhea" id="RHEA-COMP:12419"/>
        <dbReference type="ChEBI" id="CHEBI:15378"/>
        <dbReference type="ChEBI" id="CHEBI:57856"/>
        <dbReference type="ChEBI" id="CHEBI:59789"/>
        <dbReference type="ChEBI" id="CHEBI:90615"/>
        <dbReference type="ChEBI" id="CHEBI:90616"/>
        <dbReference type="EC" id="2.1.1.72"/>
    </reaction>
</comment>
<dbReference type="GO" id="GO:0032259">
    <property type="term" value="P:methylation"/>
    <property type="evidence" value="ECO:0007669"/>
    <property type="project" value="UniProtKB-KW"/>
</dbReference>
<keyword evidence="4" id="KW-0808">Transferase</keyword>
<dbReference type="PRINTS" id="PR00505">
    <property type="entry name" value="D12N6MTFRASE"/>
</dbReference>
<evidence type="ECO:0000256" key="1">
    <source>
        <dbReference type="ARBA" id="ARBA00006594"/>
    </source>
</evidence>
<dbReference type="EMBL" id="CP134854">
    <property type="protein sequence ID" value="WNL29019.1"/>
    <property type="molecule type" value="Genomic_DNA"/>
</dbReference>
<dbReference type="GO" id="GO:0003676">
    <property type="term" value="F:nucleic acid binding"/>
    <property type="evidence" value="ECO:0007669"/>
    <property type="project" value="InterPro"/>
</dbReference>
<protein>
    <recommendedName>
        <fullName evidence="2">site-specific DNA-methyltransferase (adenine-specific)</fullName>
        <ecNumber evidence="2">2.1.1.72</ecNumber>
    </recommendedName>
</protein>
<keyword evidence="3 7" id="KW-0489">Methyltransferase</keyword>
<dbReference type="Gene3D" id="1.10.1020.10">
    <property type="entry name" value="Adenine-specific Methyltransferase, Domain 2"/>
    <property type="match status" value="1"/>
</dbReference>
<evidence type="ECO:0000256" key="3">
    <source>
        <dbReference type="ARBA" id="ARBA00022603"/>
    </source>
</evidence>
<sequence length="336" mass="40474">MIKYPKVNYIGNKEKITHWICDHFPIDVNSIFDAFSGGCSLSFEAKKRGYRVISNDILKVNYNLAKALIENRDVTLNENDIEMIFQGIPKKGFMAKNYSNVYFFENECKELDRYRENIENFECEYKKSLAYSLIRRAMIRKMPYSRFTINWEKIVQLRDEEYSYQKYKRRRAYHNQSFKEHFIANLKDYNNAIFDNSHNNQAYNEDIFNLIDKVDADLIYLDPPYSGTMNNYFRFYGLVDEYIVSKKLKPFNNNFIEKNEVIELFKKLFAKLEKYKYWLLSYNSSSYPSKEELIDMLSQYSDDVVLIEKDHIYKITGKENKQKNSEYLFFVKNKFF</sequence>
<evidence type="ECO:0000256" key="2">
    <source>
        <dbReference type="ARBA" id="ARBA00011900"/>
    </source>
</evidence>
<dbReference type="GO" id="GO:0009007">
    <property type="term" value="F:site-specific DNA-methyltransferase (adenine-specific) activity"/>
    <property type="evidence" value="ECO:0007669"/>
    <property type="project" value="UniProtKB-EC"/>
</dbReference>
<evidence type="ECO:0000256" key="4">
    <source>
        <dbReference type="ARBA" id="ARBA00022679"/>
    </source>
</evidence>
<dbReference type="REBASE" id="763343">
    <property type="entry name" value="M.AspLEO52ORF6505P"/>
</dbReference>
<evidence type="ECO:0000256" key="5">
    <source>
        <dbReference type="ARBA" id="ARBA00022691"/>
    </source>
</evidence>
<dbReference type="InterPro" id="IPR002052">
    <property type="entry name" value="DNA_methylase_N6_adenine_CS"/>
</dbReference>
<keyword evidence="5" id="KW-0949">S-adenosyl-L-methionine</keyword>
<dbReference type="PROSITE" id="PS00092">
    <property type="entry name" value="N6_MTASE"/>
    <property type="match status" value="1"/>
</dbReference>
<dbReference type="GO" id="GO:0009307">
    <property type="term" value="P:DNA restriction-modification system"/>
    <property type="evidence" value="ECO:0007669"/>
    <property type="project" value="InterPro"/>
</dbReference>
<dbReference type="EC" id="2.1.1.72" evidence="2"/>
<organism evidence="7">
    <name type="scientific">Arcobacter sp. AZ-2023</name>
    <dbReference type="NCBI Taxonomy" id="3074453"/>
    <lineage>
        <taxon>Bacteria</taxon>
        <taxon>Pseudomonadati</taxon>
        <taxon>Campylobacterota</taxon>
        <taxon>Epsilonproteobacteria</taxon>
        <taxon>Campylobacterales</taxon>
        <taxon>Arcobacteraceae</taxon>
        <taxon>Arcobacter</taxon>
    </lineage>
</organism>
<proteinExistence type="inferred from homology"/>
<evidence type="ECO:0000313" key="7">
    <source>
        <dbReference type="EMBL" id="WNL29019.1"/>
    </source>
</evidence>
<dbReference type="Gene3D" id="3.40.50.150">
    <property type="entry name" value="Vaccinia Virus protein VP39"/>
    <property type="match status" value="1"/>
</dbReference>
<name>A0AA96DJE4_9BACT</name>
<gene>
    <name evidence="7" type="ORF">RMQ68_06505</name>
</gene>
<dbReference type="InterPro" id="IPR023095">
    <property type="entry name" value="Ade_MeTrfase_dom_2"/>
</dbReference>
<dbReference type="AlphaFoldDB" id="A0AA96DJE4"/>
<dbReference type="InterPro" id="IPR012327">
    <property type="entry name" value="MeTrfase_D12"/>
</dbReference>
<dbReference type="Pfam" id="PF02086">
    <property type="entry name" value="MethyltransfD12"/>
    <property type="match status" value="1"/>
</dbReference>
<accession>A0AA96DJE4</accession>
<dbReference type="SUPFAM" id="SSF53335">
    <property type="entry name" value="S-adenosyl-L-methionine-dependent methyltransferases"/>
    <property type="match status" value="1"/>
</dbReference>
<comment type="similarity">
    <text evidence="1">Belongs to the N(4)/N(6)-methyltransferase family.</text>
</comment>
<dbReference type="InterPro" id="IPR029063">
    <property type="entry name" value="SAM-dependent_MTases_sf"/>
</dbReference>
<evidence type="ECO:0000256" key="6">
    <source>
        <dbReference type="ARBA" id="ARBA00047942"/>
    </source>
</evidence>